<dbReference type="OrthoDB" id="9796300at2"/>
<evidence type="ECO:0000256" key="1">
    <source>
        <dbReference type="ARBA" id="ARBA00006711"/>
    </source>
</evidence>
<sequence>MARVTVEDCLDKVDNRFQLVLVASRRARQIALGKMALVPEENDKPTVIALRELAAGLLDPAALLREPMYKPEREQPVFLEEEGANFSEESAAKTAPPADDAER</sequence>
<evidence type="ECO:0000256" key="12">
    <source>
        <dbReference type="SAM" id="MobiDB-lite"/>
    </source>
</evidence>
<dbReference type="InterPro" id="IPR006110">
    <property type="entry name" value="Pol_omega/Rpo6/RPB6"/>
</dbReference>
<keyword evidence="6 11" id="KW-0548">Nucleotidyltransferase</keyword>
<dbReference type="Gene3D" id="3.90.940.10">
    <property type="match status" value="1"/>
</dbReference>
<protein>
    <recommendedName>
        <fullName evidence="3 11">DNA-directed RNA polymerase subunit omega</fullName>
        <shortName evidence="11">RNAP omega subunit</shortName>
        <ecNumber evidence="2 11">2.7.7.6</ecNumber>
    </recommendedName>
    <alternativeName>
        <fullName evidence="9 11">RNA polymerase omega subunit</fullName>
    </alternativeName>
    <alternativeName>
        <fullName evidence="8 11">Transcriptase subunit omega</fullName>
    </alternativeName>
</protein>
<evidence type="ECO:0000256" key="6">
    <source>
        <dbReference type="ARBA" id="ARBA00022695"/>
    </source>
</evidence>
<comment type="similarity">
    <text evidence="1 11">Belongs to the RNA polymerase subunit omega family.</text>
</comment>
<comment type="caution">
    <text evidence="13">The sequence shown here is derived from an EMBL/GenBank/DDBJ whole genome shotgun (WGS) entry which is preliminary data.</text>
</comment>
<name>A0A317MUZ0_9GAMM</name>
<evidence type="ECO:0000313" key="13">
    <source>
        <dbReference type="EMBL" id="PWV61762.1"/>
    </source>
</evidence>
<evidence type="ECO:0000256" key="5">
    <source>
        <dbReference type="ARBA" id="ARBA00022679"/>
    </source>
</evidence>
<dbReference type="GO" id="GO:0000428">
    <property type="term" value="C:DNA-directed RNA polymerase complex"/>
    <property type="evidence" value="ECO:0007669"/>
    <property type="project" value="UniProtKB-KW"/>
</dbReference>
<dbReference type="EC" id="2.7.7.6" evidence="2 11"/>
<dbReference type="RefSeq" id="WP_110018551.1">
    <property type="nucleotide sequence ID" value="NZ_QGTJ01000005.1"/>
</dbReference>
<proteinExistence type="inferred from homology"/>
<keyword evidence="5 11" id="KW-0808">Transferase</keyword>
<reference evidence="13 14" key="1">
    <citation type="submission" date="2018-05" db="EMBL/GenBank/DDBJ databases">
        <title>Genomic Encyclopedia of Type Strains, Phase IV (KMG-IV): sequencing the most valuable type-strain genomes for metagenomic binning, comparative biology and taxonomic classification.</title>
        <authorList>
            <person name="Goeker M."/>
        </authorList>
    </citation>
    <scope>NUCLEOTIDE SEQUENCE [LARGE SCALE GENOMIC DNA]</scope>
    <source>
        <strain evidence="13 14">DSM 23606</strain>
    </source>
</reference>
<accession>A0A317MUZ0</accession>
<dbReference type="NCBIfam" id="TIGR00690">
    <property type="entry name" value="rpoZ"/>
    <property type="match status" value="1"/>
</dbReference>
<keyword evidence="4 11" id="KW-0240">DNA-directed RNA polymerase</keyword>
<comment type="catalytic activity">
    <reaction evidence="10 11">
        <text>RNA(n) + a ribonucleoside 5'-triphosphate = RNA(n+1) + diphosphate</text>
        <dbReference type="Rhea" id="RHEA:21248"/>
        <dbReference type="Rhea" id="RHEA-COMP:14527"/>
        <dbReference type="Rhea" id="RHEA-COMP:17342"/>
        <dbReference type="ChEBI" id="CHEBI:33019"/>
        <dbReference type="ChEBI" id="CHEBI:61557"/>
        <dbReference type="ChEBI" id="CHEBI:140395"/>
        <dbReference type="EC" id="2.7.7.6"/>
    </reaction>
</comment>
<evidence type="ECO:0000256" key="9">
    <source>
        <dbReference type="ARBA" id="ARBA00030998"/>
    </source>
</evidence>
<dbReference type="PANTHER" id="PTHR34476">
    <property type="entry name" value="DNA-DIRECTED RNA POLYMERASE SUBUNIT OMEGA"/>
    <property type="match status" value="1"/>
</dbReference>
<dbReference type="Pfam" id="PF01192">
    <property type="entry name" value="RNA_pol_Rpb6"/>
    <property type="match status" value="1"/>
</dbReference>
<dbReference type="SUPFAM" id="SSF63562">
    <property type="entry name" value="RPB6/omega subunit-like"/>
    <property type="match status" value="1"/>
</dbReference>
<keyword evidence="7 11" id="KW-0804">Transcription</keyword>
<dbReference type="InterPro" id="IPR036161">
    <property type="entry name" value="RPB6/omega-like_sf"/>
</dbReference>
<dbReference type="GO" id="GO:0006351">
    <property type="term" value="P:DNA-templated transcription"/>
    <property type="evidence" value="ECO:0007669"/>
    <property type="project" value="UniProtKB-UniRule"/>
</dbReference>
<evidence type="ECO:0000313" key="14">
    <source>
        <dbReference type="Proteomes" id="UP000246569"/>
    </source>
</evidence>
<dbReference type="GO" id="GO:0003899">
    <property type="term" value="F:DNA-directed RNA polymerase activity"/>
    <property type="evidence" value="ECO:0007669"/>
    <property type="project" value="UniProtKB-UniRule"/>
</dbReference>
<comment type="function">
    <text evidence="11">Promotes RNA polymerase assembly. Latches the N- and C-terminal regions of the beta' subunit thereby facilitating its interaction with the beta and alpha subunits.</text>
</comment>
<dbReference type="PANTHER" id="PTHR34476:SF1">
    <property type="entry name" value="DNA-DIRECTED RNA POLYMERASE SUBUNIT OMEGA"/>
    <property type="match status" value="1"/>
</dbReference>
<evidence type="ECO:0000256" key="4">
    <source>
        <dbReference type="ARBA" id="ARBA00022478"/>
    </source>
</evidence>
<comment type="subunit">
    <text evidence="11">The RNAP catalytic core consists of 2 alpha, 1 beta, 1 beta' and 1 omega subunit. When a sigma factor is associated with the core the holoenzyme is formed, which can initiate transcription.</text>
</comment>
<evidence type="ECO:0000256" key="10">
    <source>
        <dbReference type="ARBA" id="ARBA00048552"/>
    </source>
</evidence>
<keyword evidence="14" id="KW-1185">Reference proteome</keyword>
<dbReference type="EMBL" id="QGTJ01000005">
    <property type="protein sequence ID" value="PWV61762.1"/>
    <property type="molecule type" value="Genomic_DNA"/>
</dbReference>
<dbReference type="InterPro" id="IPR003716">
    <property type="entry name" value="DNA-dir_RNA_pol_omega"/>
</dbReference>
<evidence type="ECO:0000256" key="8">
    <source>
        <dbReference type="ARBA" id="ARBA00029924"/>
    </source>
</evidence>
<evidence type="ECO:0000256" key="11">
    <source>
        <dbReference type="HAMAP-Rule" id="MF_00366"/>
    </source>
</evidence>
<feature type="region of interest" description="Disordered" evidence="12">
    <location>
        <begin position="79"/>
        <end position="103"/>
    </location>
</feature>
<dbReference type="AlphaFoldDB" id="A0A317MUZ0"/>
<evidence type="ECO:0000256" key="3">
    <source>
        <dbReference type="ARBA" id="ARBA00013725"/>
    </source>
</evidence>
<organism evidence="13 14">
    <name type="scientific">Plasticicumulans acidivorans</name>
    <dbReference type="NCBI Taxonomy" id="886464"/>
    <lineage>
        <taxon>Bacteria</taxon>
        <taxon>Pseudomonadati</taxon>
        <taxon>Pseudomonadota</taxon>
        <taxon>Gammaproteobacteria</taxon>
        <taxon>Candidatus Competibacteraceae</taxon>
        <taxon>Plasticicumulans</taxon>
    </lineage>
</organism>
<gene>
    <name evidence="11" type="primary">rpoZ</name>
    <name evidence="13" type="ORF">C7443_105195</name>
</gene>
<dbReference type="HAMAP" id="MF_00366">
    <property type="entry name" value="RNApol_bact_RpoZ"/>
    <property type="match status" value="1"/>
</dbReference>
<dbReference type="Proteomes" id="UP000246569">
    <property type="component" value="Unassembled WGS sequence"/>
</dbReference>
<evidence type="ECO:0000256" key="7">
    <source>
        <dbReference type="ARBA" id="ARBA00023163"/>
    </source>
</evidence>
<dbReference type="SMART" id="SM01409">
    <property type="entry name" value="RNA_pol_Rpb6"/>
    <property type="match status" value="1"/>
</dbReference>
<dbReference type="GO" id="GO:0003677">
    <property type="term" value="F:DNA binding"/>
    <property type="evidence" value="ECO:0007669"/>
    <property type="project" value="UniProtKB-UniRule"/>
</dbReference>
<evidence type="ECO:0000256" key="2">
    <source>
        <dbReference type="ARBA" id="ARBA00012418"/>
    </source>
</evidence>